<sequence length="110" mass="12181">MVIKLSVENAVQAKAEIEKLETQGFTHDDIYIFAHDPKRTKDITKALDTESVGVKEQGFLNSMKNMTSSRGDELRAKLAAAGLTTQEAEEYEEVLDTGKLVIVANKDHSK</sequence>
<keyword evidence="3" id="KW-1185">Reference proteome</keyword>
<accession>A0ABV9M6U7</accession>
<proteinExistence type="predicted"/>
<dbReference type="EMBL" id="JBHSGL010000002">
    <property type="protein sequence ID" value="MFC4711537.1"/>
    <property type="molecule type" value="Genomic_DNA"/>
</dbReference>
<organism evidence="2 3">
    <name type="scientific">Planococcus dechangensis</name>
    <dbReference type="NCBI Taxonomy" id="1176255"/>
    <lineage>
        <taxon>Bacteria</taxon>
        <taxon>Bacillati</taxon>
        <taxon>Bacillota</taxon>
        <taxon>Bacilli</taxon>
        <taxon>Bacillales</taxon>
        <taxon>Caryophanaceae</taxon>
        <taxon>Planococcus</taxon>
    </lineage>
</organism>
<gene>
    <name evidence="2" type="ORF">ACFO5U_01620</name>
</gene>
<dbReference type="Proteomes" id="UP001595932">
    <property type="component" value="Unassembled WGS sequence"/>
</dbReference>
<dbReference type="Pfam" id="PF11181">
    <property type="entry name" value="YflT"/>
    <property type="match status" value="1"/>
</dbReference>
<name>A0ABV9M6U7_9BACL</name>
<evidence type="ECO:0000259" key="1">
    <source>
        <dbReference type="Pfam" id="PF11181"/>
    </source>
</evidence>
<dbReference type="InterPro" id="IPR025889">
    <property type="entry name" value="GSP17M-like_dom"/>
</dbReference>
<evidence type="ECO:0000313" key="3">
    <source>
        <dbReference type="Proteomes" id="UP001595932"/>
    </source>
</evidence>
<evidence type="ECO:0000313" key="2">
    <source>
        <dbReference type="EMBL" id="MFC4711537.1"/>
    </source>
</evidence>
<dbReference type="RefSeq" id="WP_377276091.1">
    <property type="nucleotide sequence ID" value="NZ_JBHSGL010000002.1"/>
</dbReference>
<feature type="domain" description="General stress protein 17M-like" evidence="1">
    <location>
        <begin position="6"/>
        <end position="98"/>
    </location>
</feature>
<comment type="caution">
    <text evidence="2">The sequence shown here is derived from an EMBL/GenBank/DDBJ whole genome shotgun (WGS) entry which is preliminary data.</text>
</comment>
<reference evidence="3" key="1">
    <citation type="journal article" date="2019" name="Int. J. Syst. Evol. Microbiol.">
        <title>The Global Catalogue of Microorganisms (GCM) 10K type strain sequencing project: providing services to taxonomists for standard genome sequencing and annotation.</title>
        <authorList>
            <consortium name="The Broad Institute Genomics Platform"/>
            <consortium name="The Broad Institute Genome Sequencing Center for Infectious Disease"/>
            <person name="Wu L."/>
            <person name="Ma J."/>
        </authorList>
    </citation>
    <scope>NUCLEOTIDE SEQUENCE [LARGE SCALE GENOMIC DNA]</scope>
    <source>
        <strain evidence="3">CGMCC 1.12151</strain>
    </source>
</reference>
<protein>
    <submittedName>
        <fullName evidence="2">General stress protein</fullName>
    </submittedName>
</protein>